<keyword evidence="6 8" id="KW-0472">Membrane</keyword>
<accession>A0A8K0DE30</accession>
<dbReference type="GO" id="GO:0051033">
    <property type="term" value="F:RNA transmembrane transporter activity"/>
    <property type="evidence" value="ECO:0007669"/>
    <property type="project" value="TreeGrafter"/>
</dbReference>
<feature type="transmembrane region" description="Helical" evidence="8">
    <location>
        <begin position="644"/>
        <end position="665"/>
    </location>
</feature>
<dbReference type="Pfam" id="PF13965">
    <property type="entry name" value="SID-1_RNA_chan"/>
    <property type="match status" value="1"/>
</dbReference>
<evidence type="ECO:0000256" key="9">
    <source>
        <dbReference type="SAM" id="SignalP"/>
    </source>
</evidence>
<evidence type="ECO:0000256" key="5">
    <source>
        <dbReference type="ARBA" id="ARBA00022989"/>
    </source>
</evidence>
<dbReference type="GO" id="GO:0005886">
    <property type="term" value="C:plasma membrane"/>
    <property type="evidence" value="ECO:0007669"/>
    <property type="project" value="TreeGrafter"/>
</dbReference>
<keyword evidence="11" id="KW-1185">Reference proteome</keyword>
<keyword evidence="5 8" id="KW-1133">Transmembrane helix</keyword>
<keyword evidence="4 9" id="KW-0732">Signal</keyword>
<dbReference type="AlphaFoldDB" id="A0A8K0DE30"/>
<dbReference type="PANTHER" id="PTHR12185">
    <property type="entry name" value="SID1 TRANSMEMBRANE FAMILY MEMEBER"/>
    <property type="match status" value="1"/>
</dbReference>
<feature type="signal peptide" evidence="9">
    <location>
        <begin position="1"/>
        <end position="19"/>
    </location>
</feature>
<dbReference type="GO" id="GO:0005764">
    <property type="term" value="C:lysosome"/>
    <property type="evidence" value="ECO:0007669"/>
    <property type="project" value="TreeGrafter"/>
</dbReference>
<evidence type="ECO:0000256" key="4">
    <source>
        <dbReference type="ARBA" id="ARBA00022729"/>
    </source>
</evidence>
<name>A0A8K0DE30_IGNLU</name>
<keyword evidence="3 8" id="KW-0812">Transmembrane</keyword>
<feature type="transmembrane region" description="Helical" evidence="8">
    <location>
        <begin position="524"/>
        <end position="543"/>
    </location>
</feature>
<feature type="chain" id="PRO_5035462637" evidence="9">
    <location>
        <begin position="20"/>
        <end position="853"/>
    </location>
</feature>
<evidence type="ECO:0000313" key="10">
    <source>
        <dbReference type="EMBL" id="KAF2901357.1"/>
    </source>
</evidence>
<evidence type="ECO:0000256" key="6">
    <source>
        <dbReference type="ARBA" id="ARBA00023136"/>
    </source>
</evidence>
<keyword evidence="7" id="KW-0325">Glycoprotein</keyword>
<dbReference type="InterPro" id="IPR025958">
    <property type="entry name" value="SID1_TM_fam"/>
</dbReference>
<protein>
    <submittedName>
        <fullName evidence="10">Uncharacterized protein</fullName>
    </submittedName>
</protein>
<sequence>MAKLFIILAFIVHLSRLQANETEEGEYKTINKRGVCSTDITLTVNSKKEYVIHFKKSTSLYPYTVFASSNQSNEDYPVFVMVRQQRQATSWEIPLLVKSREGMLSFSNTSRTLCHNNINSIAQISGRKLHGNIGSSDSLQRNGFYKHLTISVSTVCNVPVNVTIRVEEQTNFYIEQEKNYSMIISPSQPKYFYYKYNKTEDSENAKPVILEVDSNDDTCLTMSIQNATCPVFDLNEDITYEGKYETIKKRGGVIIKKHEYPQGFFIVFVAKGDNYDCGEKMSLIPLQIERSRVIPVNHISRVTFLIREGITKTDYLKYTFITLGILFGLCLLFGITSLASLYLQIKRRNNNRNEENRQLINSSLTQDEDSVIYYEPIDDNDFQISHENIITTATVHGNLEPTDHQETLTESHNSLYQSCQTYDTNDQNVEKENLENSVTLKTKRLKLAKPTLHDLVIKKPRLIYKESTNYCLNVITVGIFYGIPVVQLVVIHTRLMDETGNLDICYYNFLCAHPYSVFNDYNHVLSNIGYIFFGLLFLLITVVKEYKMPYSENCGIPKHYGMYYAMGIALTMEGILSGCYHMCPNQSNFQFDTSFMYVMAVLCITKLYQNRHPGINANAYFTFLLLAIAVLIATVGILNGHLWIWIILIVLYTVLCIFLAAKIYFINESRCGLSMFLETKRSEGLLKALTPLRKTWFSYLTGAVVINIVMVLMGFFFHAHDIDFGTFLLFLLMGNAVIYTSFYIFMKFSIARYQKKHDKEATEKPTLESLCYLFLAIITWGVAFRFFLMNSSQWMVSPAESRQRNTHCVAMDFYDNHDIWHFSSASALFFSFMLLLTLDDNLIDTPRNEIIVF</sequence>
<feature type="transmembrane region" description="Helical" evidence="8">
    <location>
        <begin position="620"/>
        <end position="638"/>
    </location>
</feature>
<comment type="subcellular location">
    <subcellularLocation>
        <location evidence="1">Membrane</location>
        <topology evidence="1">Multi-pass membrane protein</topology>
    </subcellularLocation>
</comment>
<reference evidence="10" key="1">
    <citation type="submission" date="2019-08" db="EMBL/GenBank/DDBJ databases">
        <title>The genome of the North American firefly Photinus pyralis.</title>
        <authorList>
            <consortium name="Photinus pyralis genome working group"/>
            <person name="Fallon T.R."/>
            <person name="Sander Lower S.E."/>
            <person name="Weng J.-K."/>
        </authorList>
    </citation>
    <scope>NUCLEOTIDE SEQUENCE</scope>
    <source>
        <strain evidence="10">TRF0915ILg1</strain>
        <tissue evidence="10">Whole body</tissue>
    </source>
</reference>
<evidence type="ECO:0000256" key="8">
    <source>
        <dbReference type="SAM" id="Phobius"/>
    </source>
</evidence>
<evidence type="ECO:0000256" key="7">
    <source>
        <dbReference type="ARBA" id="ARBA00023180"/>
    </source>
</evidence>
<feature type="transmembrane region" description="Helical" evidence="8">
    <location>
        <begin position="696"/>
        <end position="718"/>
    </location>
</feature>
<dbReference type="PANTHER" id="PTHR12185:SF14">
    <property type="entry name" value="CHOLESTEROL UPTAKE PROTEIN 1"/>
    <property type="match status" value="1"/>
</dbReference>
<organism evidence="10 11">
    <name type="scientific">Ignelater luminosus</name>
    <name type="common">Cucubano</name>
    <name type="synonym">Pyrophorus luminosus</name>
    <dbReference type="NCBI Taxonomy" id="2038154"/>
    <lineage>
        <taxon>Eukaryota</taxon>
        <taxon>Metazoa</taxon>
        <taxon>Ecdysozoa</taxon>
        <taxon>Arthropoda</taxon>
        <taxon>Hexapoda</taxon>
        <taxon>Insecta</taxon>
        <taxon>Pterygota</taxon>
        <taxon>Neoptera</taxon>
        <taxon>Endopterygota</taxon>
        <taxon>Coleoptera</taxon>
        <taxon>Polyphaga</taxon>
        <taxon>Elateriformia</taxon>
        <taxon>Elateroidea</taxon>
        <taxon>Elateridae</taxon>
        <taxon>Agrypninae</taxon>
        <taxon>Pyrophorini</taxon>
        <taxon>Ignelater</taxon>
    </lineage>
</organism>
<evidence type="ECO:0000256" key="3">
    <source>
        <dbReference type="ARBA" id="ARBA00022692"/>
    </source>
</evidence>
<feature type="transmembrane region" description="Helical" evidence="8">
    <location>
        <begin position="724"/>
        <end position="746"/>
    </location>
</feature>
<dbReference type="OrthoDB" id="416618at2759"/>
<feature type="transmembrane region" description="Helical" evidence="8">
    <location>
        <begin position="470"/>
        <end position="491"/>
    </location>
</feature>
<proteinExistence type="inferred from homology"/>
<dbReference type="EMBL" id="VTPC01001679">
    <property type="protein sequence ID" value="KAF2901357.1"/>
    <property type="molecule type" value="Genomic_DNA"/>
</dbReference>
<dbReference type="GO" id="GO:0003725">
    <property type="term" value="F:double-stranded RNA binding"/>
    <property type="evidence" value="ECO:0007669"/>
    <property type="project" value="TreeGrafter"/>
</dbReference>
<evidence type="ECO:0000313" key="11">
    <source>
        <dbReference type="Proteomes" id="UP000801492"/>
    </source>
</evidence>
<comment type="similarity">
    <text evidence="2">Belongs to the SID1 family.</text>
</comment>
<comment type="caution">
    <text evidence="10">The sequence shown here is derived from an EMBL/GenBank/DDBJ whole genome shotgun (WGS) entry which is preliminary data.</text>
</comment>
<gene>
    <name evidence="10" type="ORF">ILUMI_04829</name>
</gene>
<feature type="transmembrane region" description="Helical" evidence="8">
    <location>
        <begin position="767"/>
        <end position="788"/>
    </location>
</feature>
<evidence type="ECO:0000256" key="1">
    <source>
        <dbReference type="ARBA" id="ARBA00004141"/>
    </source>
</evidence>
<feature type="transmembrane region" description="Helical" evidence="8">
    <location>
        <begin position="320"/>
        <end position="343"/>
    </location>
</feature>
<evidence type="ECO:0000256" key="2">
    <source>
        <dbReference type="ARBA" id="ARBA00006618"/>
    </source>
</evidence>
<dbReference type="Proteomes" id="UP000801492">
    <property type="component" value="Unassembled WGS sequence"/>
</dbReference>
<feature type="transmembrane region" description="Helical" evidence="8">
    <location>
        <begin position="819"/>
        <end position="838"/>
    </location>
</feature>